<reference evidence="2 3" key="1">
    <citation type="submission" date="2023-12" db="EMBL/GenBank/DDBJ databases">
        <title>Baltic Sea Cyanobacteria.</title>
        <authorList>
            <person name="Delbaje E."/>
            <person name="Fewer D.P."/>
            <person name="Shishido T.K."/>
        </authorList>
    </citation>
    <scope>NUCLEOTIDE SEQUENCE [LARGE SCALE GENOMIC DNA]</scope>
    <source>
        <strain evidence="2 3">UHCC 0281</strain>
    </source>
</reference>
<proteinExistence type="predicted"/>
<feature type="transmembrane region" description="Helical" evidence="1">
    <location>
        <begin position="98"/>
        <end position="122"/>
    </location>
</feature>
<feature type="transmembrane region" description="Helical" evidence="1">
    <location>
        <begin position="20"/>
        <end position="46"/>
    </location>
</feature>
<name>A0ABU5SW38_9CYAN</name>
<accession>A0ABU5SW38</accession>
<evidence type="ECO:0000256" key="1">
    <source>
        <dbReference type="SAM" id="Phobius"/>
    </source>
</evidence>
<keyword evidence="1" id="KW-0472">Membrane</keyword>
<dbReference type="EMBL" id="JAYGHY010000025">
    <property type="protein sequence ID" value="MEA5442714.1"/>
    <property type="molecule type" value="Genomic_DNA"/>
</dbReference>
<comment type="caution">
    <text evidence="2">The sequence shown here is derived from an EMBL/GenBank/DDBJ whole genome shotgun (WGS) entry which is preliminary data.</text>
</comment>
<sequence length="261" mass="28203">MTATVPRLEPGGPSGPLSSLASILLATALALGGLFVLAVVAGALPVQVLQRDWQQRCIELVIANSGFPIVGFVLVHLAAHVEPERAELFQLRQRLRRWAVLITCLYLLLIPLQLSISVRLFSDRAALQTQQRRLVSDQFSGFAALIRSAPDALSLQRQLAAADGPALTAADLAKPMPVLRQDLLAALRQAEAAMPASIQQATPLAPLVWAALRDGLRLNGSALLMAVAFAAGAQGRTSSRTLLTRLLMVWKSVRRRRYSKK</sequence>
<evidence type="ECO:0000313" key="3">
    <source>
        <dbReference type="Proteomes" id="UP001302329"/>
    </source>
</evidence>
<protein>
    <submittedName>
        <fullName evidence="2">Uncharacterized protein</fullName>
    </submittedName>
</protein>
<keyword evidence="3" id="KW-1185">Reference proteome</keyword>
<keyword evidence="1" id="KW-0812">Transmembrane</keyword>
<keyword evidence="1" id="KW-1133">Transmembrane helix</keyword>
<organism evidence="2 3">
    <name type="scientific">Cyanobium gracile UHCC 0281</name>
    <dbReference type="NCBI Taxonomy" id="3110309"/>
    <lineage>
        <taxon>Bacteria</taxon>
        <taxon>Bacillati</taxon>
        <taxon>Cyanobacteriota</taxon>
        <taxon>Cyanophyceae</taxon>
        <taxon>Synechococcales</taxon>
        <taxon>Prochlorococcaceae</taxon>
        <taxon>Cyanobium</taxon>
    </lineage>
</organism>
<dbReference type="Proteomes" id="UP001302329">
    <property type="component" value="Unassembled WGS sequence"/>
</dbReference>
<dbReference type="RefSeq" id="WP_323356761.1">
    <property type="nucleotide sequence ID" value="NZ_JAYGHY010000025.1"/>
</dbReference>
<feature type="transmembrane region" description="Helical" evidence="1">
    <location>
        <begin position="58"/>
        <end position="78"/>
    </location>
</feature>
<evidence type="ECO:0000313" key="2">
    <source>
        <dbReference type="EMBL" id="MEA5442714.1"/>
    </source>
</evidence>
<gene>
    <name evidence="2" type="ORF">VB739_09140</name>
</gene>